<sequence>MRKKKRKKKASKLDNSIKVVALLTGLATLINQVIDLVQKLIK</sequence>
<keyword evidence="2" id="KW-1185">Reference proteome</keyword>
<evidence type="ECO:0008006" key="3">
    <source>
        <dbReference type="Google" id="ProtNLM"/>
    </source>
</evidence>
<evidence type="ECO:0000313" key="2">
    <source>
        <dbReference type="Proteomes" id="UP001565283"/>
    </source>
</evidence>
<evidence type="ECO:0000313" key="1">
    <source>
        <dbReference type="EMBL" id="MEY8444371.1"/>
    </source>
</evidence>
<dbReference type="Proteomes" id="UP001565283">
    <property type="component" value="Unassembled WGS sequence"/>
</dbReference>
<comment type="caution">
    <text evidence="1">The sequence shown here is derived from an EMBL/GenBank/DDBJ whole genome shotgun (WGS) entry which is preliminary data.</text>
</comment>
<accession>A0ABV4D4B1</accession>
<name>A0ABV4D4B1_9LACT</name>
<protein>
    <recommendedName>
        <fullName evidence="3">Holin-like toxin</fullName>
    </recommendedName>
</protein>
<gene>
    <name evidence="1" type="ORF">AALA52_09035</name>
</gene>
<organism evidence="1 2">
    <name type="scientific">Lactococcus ileimucosae</name>
    <dbReference type="NCBI Taxonomy" id="2941329"/>
    <lineage>
        <taxon>Bacteria</taxon>
        <taxon>Bacillati</taxon>
        <taxon>Bacillota</taxon>
        <taxon>Bacilli</taxon>
        <taxon>Lactobacillales</taxon>
        <taxon>Streptococcaceae</taxon>
        <taxon>Lactococcus</taxon>
    </lineage>
</organism>
<dbReference type="EMBL" id="JBCLSH010000043">
    <property type="protein sequence ID" value="MEY8444371.1"/>
    <property type="molecule type" value="Genomic_DNA"/>
</dbReference>
<dbReference type="RefSeq" id="WP_369948771.1">
    <property type="nucleotide sequence ID" value="NZ_JBCLSH010000043.1"/>
</dbReference>
<proteinExistence type="predicted"/>
<reference evidence="1 2" key="1">
    <citation type="submission" date="2024-03" db="EMBL/GenBank/DDBJ databases">
        <title>Mouse gut bacterial collection (mGBC) of GemPharmatech.</title>
        <authorList>
            <person name="He Y."/>
            <person name="Dong L."/>
            <person name="Wu D."/>
            <person name="Gao X."/>
            <person name="Lin Z."/>
        </authorList>
    </citation>
    <scope>NUCLEOTIDE SEQUENCE [LARGE SCALE GENOMIC DNA]</scope>
    <source>
        <strain evidence="1 2">61-15</strain>
    </source>
</reference>